<dbReference type="InterPro" id="IPR006059">
    <property type="entry name" value="SBP"/>
</dbReference>
<evidence type="ECO:0000256" key="2">
    <source>
        <dbReference type="ARBA" id="ARBA00022448"/>
    </source>
</evidence>
<dbReference type="PANTHER" id="PTHR30222">
    <property type="entry name" value="SPERMIDINE/PUTRESCINE-BINDING PERIPLASMIC PROTEIN"/>
    <property type="match status" value="1"/>
</dbReference>
<keyword evidence="4 5" id="KW-0574">Periplasm</keyword>
<protein>
    <recommendedName>
        <fullName evidence="5">Putrescine-binding periplasmic protein</fullName>
    </recommendedName>
</protein>
<dbReference type="AlphaFoldDB" id="A0A0E1WCA9"/>
<keyword evidence="2 5" id="KW-0813">Transport</keyword>
<dbReference type="PANTHER" id="PTHR30222:SF12">
    <property type="entry name" value="NORSPERMIDINE SENSOR"/>
    <property type="match status" value="1"/>
</dbReference>
<dbReference type="SUPFAM" id="SSF53850">
    <property type="entry name" value="Periplasmic binding protein-like II"/>
    <property type="match status" value="1"/>
</dbReference>
<evidence type="ECO:0000256" key="5">
    <source>
        <dbReference type="PIRNR" id="PIRNR019574"/>
    </source>
</evidence>
<feature type="signal peptide" evidence="7">
    <location>
        <begin position="1"/>
        <end position="39"/>
    </location>
</feature>
<organism evidence="8">
    <name type="scientific">Burkholderia pseudomallei 1710a</name>
    <dbReference type="NCBI Taxonomy" id="320371"/>
    <lineage>
        <taxon>Bacteria</taxon>
        <taxon>Pseudomonadati</taxon>
        <taxon>Pseudomonadota</taxon>
        <taxon>Betaproteobacteria</taxon>
        <taxon>Burkholderiales</taxon>
        <taxon>Burkholderiaceae</taxon>
        <taxon>Burkholderia</taxon>
        <taxon>pseudomallei group</taxon>
    </lineage>
</organism>
<dbReference type="Pfam" id="PF13416">
    <property type="entry name" value="SBP_bac_8"/>
    <property type="match status" value="1"/>
</dbReference>
<dbReference type="HOGENOM" id="CLU_026974_1_4_4"/>
<evidence type="ECO:0000256" key="7">
    <source>
        <dbReference type="SAM" id="SignalP"/>
    </source>
</evidence>
<dbReference type="GO" id="GO:0019808">
    <property type="term" value="F:polyamine binding"/>
    <property type="evidence" value="ECO:0007669"/>
    <property type="project" value="InterPro"/>
</dbReference>
<comment type="subcellular location">
    <subcellularLocation>
        <location evidence="1 5">Periplasm</location>
    </subcellularLocation>
</comment>
<evidence type="ECO:0000256" key="3">
    <source>
        <dbReference type="ARBA" id="ARBA00022729"/>
    </source>
</evidence>
<sequence length="382" mass="41996">MQRASGRPFSSASSKERSMKRIAWLAAVLASLACAAARAADGNVLNIYNWAEYFAPDTIADFEKETGIKVRLDVYDSNEALQTKLTTGNSGYDLVFPSNDFLARQIQAGLYRKLDKSRLPNLTNLDPAIVARAAEVDPGNQYSVPYMQGTFGLGLNVAKVKQALGGPLPANTLELIFNPAYAAKLERCGIAFNDAGSEVFPLALRYIGRDPNTTDPRDYEAALDMMKTIRPTIRQFIATPVMNDLATGDVCVVTGYSGAVLVAARRAAEAKNGQQIVYSLPSAGAPFWFDSMAIPKGAAHADHALRFIDYILRPDVVAKISNKVMYPNPNRVATPLVDRRLTANPAIYPDAATMRTLWVKRPMPPQAMRMQTRYWTRFKTGY</sequence>
<evidence type="ECO:0000256" key="6">
    <source>
        <dbReference type="PIRSR" id="PIRSR019574-1"/>
    </source>
</evidence>
<feature type="binding site" evidence="6">
    <location>
        <position position="52"/>
    </location>
    <ligand>
        <name>spermidine</name>
        <dbReference type="ChEBI" id="CHEBI:57834"/>
    </ligand>
</feature>
<evidence type="ECO:0000313" key="8">
    <source>
        <dbReference type="EMBL" id="EET09986.1"/>
    </source>
</evidence>
<dbReference type="InterPro" id="IPR001188">
    <property type="entry name" value="Sperm_putr-bd"/>
</dbReference>
<proteinExistence type="inferred from homology"/>
<evidence type="ECO:0000256" key="1">
    <source>
        <dbReference type="ARBA" id="ARBA00004418"/>
    </source>
</evidence>
<name>A0A0E1WCA9_BURPE</name>
<dbReference type="PRINTS" id="PR00909">
    <property type="entry name" value="SPERMDNBNDNG"/>
</dbReference>
<dbReference type="GO" id="GO:0015846">
    <property type="term" value="P:polyamine transport"/>
    <property type="evidence" value="ECO:0007669"/>
    <property type="project" value="InterPro"/>
</dbReference>
<dbReference type="CDD" id="cd13659">
    <property type="entry name" value="PBP2_PotF"/>
    <property type="match status" value="1"/>
</dbReference>
<dbReference type="PIRSF" id="PIRSF019574">
    <property type="entry name" value="Periplasmic_polyamine_BP"/>
    <property type="match status" value="1"/>
</dbReference>
<dbReference type="PROSITE" id="PS51257">
    <property type="entry name" value="PROKAR_LIPOPROTEIN"/>
    <property type="match status" value="1"/>
</dbReference>
<accession>A0A0E1WCA9</accession>
<dbReference type="EMBL" id="CM000832">
    <property type="protein sequence ID" value="EET09986.1"/>
    <property type="molecule type" value="Genomic_DNA"/>
</dbReference>
<dbReference type="Gene3D" id="3.40.190.10">
    <property type="entry name" value="Periplasmic binding protein-like II"/>
    <property type="match status" value="2"/>
</dbReference>
<feature type="chain" id="PRO_5002388535" description="Putrescine-binding periplasmic protein" evidence="7">
    <location>
        <begin position="40"/>
        <end position="382"/>
    </location>
</feature>
<dbReference type="Proteomes" id="UP000001812">
    <property type="component" value="Chromosome I"/>
</dbReference>
<keyword evidence="3 7" id="KW-0732">Signal</keyword>
<comment type="similarity">
    <text evidence="5">Belongs to the bacterial solute-binding protein PotD/PotF family.</text>
</comment>
<gene>
    <name evidence="8" type="ORF">BURPS1710A_0394</name>
</gene>
<comment type="function">
    <text evidence="5">Required for the activity of the bacterial periplasmic transport system of putrescine.</text>
</comment>
<reference evidence="8" key="1">
    <citation type="submission" date="2009-05" db="EMBL/GenBank/DDBJ databases">
        <authorList>
            <person name="Harkins D.M."/>
            <person name="DeShazer D."/>
            <person name="Woods D.E."/>
            <person name="Brinkac L.M."/>
            <person name="Brown K.A."/>
            <person name="Hung G.C."/>
            <person name="Tuanyok A."/>
            <person name="Zhang B."/>
            <person name="Nierman W.C."/>
        </authorList>
    </citation>
    <scope>NUCLEOTIDE SEQUENCE [LARGE SCALE GENOMIC DNA]</scope>
    <source>
        <strain evidence="8">1710a</strain>
    </source>
</reference>
<dbReference type="GO" id="GO:0042597">
    <property type="term" value="C:periplasmic space"/>
    <property type="evidence" value="ECO:0007669"/>
    <property type="project" value="UniProtKB-SubCell"/>
</dbReference>
<evidence type="ECO:0000256" key="4">
    <source>
        <dbReference type="ARBA" id="ARBA00022764"/>
    </source>
</evidence>